<dbReference type="GO" id="GO:0005247">
    <property type="term" value="F:voltage-gated chloride channel activity"/>
    <property type="evidence" value="ECO:0007669"/>
    <property type="project" value="TreeGrafter"/>
</dbReference>
<keyword evidence="4 8" id="KW-1133">Transmembrane helix</keyword>
<dbReference type="PRINTS" id="PR00762">
    <property type="entry name" value="CLCHANNEL"/>
</dbReference>
<dbReference type="PANTHER" id="PTHR45711:SF6">
    <property type="entry name" value="CHLORIDE CHANNEL PROTEIN"/>
    <property type="match status" value="1"/>
</dbReference>
<keyword evidence="11" id="KW-1185">Reference proteome</keyword>
<name>A0A2R5HKL0_9LACT</name>
<dbReference type="GO" id="GO:0006813">
    <property type="term" value="P:potassium ion transport"/>
    <property type="evidence" value="ECO:0007669"/>
    <property type="project" value="InterPro"/>
</dbReference>
<evidence type="ECO:0000256" key="2">
    <source>
        <dbReference type="ARBA" id="ARBA00022448"/>
    </source>
</evidence>
<comment type="caution">
    <text evidence="10">The sequence shown here is derived from an EMBL/GenBank/DDBJ whole genome shotgun (WGS) entry which is preliminary data.</text>
</comment>
<dbReference type="EMBL" id="BFFO01000007">
    <property type="protein sequence ID" value="GBG97131.1"/>
    <property type="molecule type" value="Genomic_DNA"/>
</dbReference>
<dbReference type="CDD" id="cd01031">
    <property type="entry name" value="EriC"/>
    <property type="match status" value="1"/>
</dbReference>
<feature type="transmembrane region" description="Helical" evidence="8">
    <location>
        <begin position="273"/>
        <end position="291"/>
    </location>
</feature>
<feature type="transmembrane region" description="Helical" evidence="8">
    <location>
        <begin position="360"/>
        <end position="379"/>
    </location>
</feature>
<dbReference type="Gene3D" id="3.30.70.1450">
    <property type="entry name" value="Regulator of K+ conductance, C-terminal domain"/>
    <property type="match status" value="1"/>
</dbReference>
<dbReference type="AlphaFoldDB" id="A0A2R5HKL0"/>
<feature type="domain" description="RCK C-terminal" evidence="9">
    <location>
        <begin position="432"/>
        <end position="515"/>
    </location>
</feature>
<feature type="transmembrane region" description="Helical" evidence="8">
    <location>
        <begin position="63"/>
        <end position="83"/>
    </location>
</feature>
<keyword evidence="7" id="KW-0868">Chloride</keyword>
<dbReference type="Pfam" id="PF00654">
    <property type="entry name" value="Voltage_CLC"/>
    <property type="match status" value="1"/>
</dbReference>
<evidence type="ECO:0000259" key="9">
    <source>
        <dbReference type="PROSITE" id="PS51202"/>
    </source>
</evidence>
<dbReference type="InterPro" id="IPR036721">
    <property type="entry name" value="RCK_C_sf"/>
</dbReference>
<dbReference type="GO" id="GO:0005886">
    <property type="term" value="C:plasma membrane"/>
    <property type="evidence" value="ECO:0007669"/>
    <property type="project" value="TreeGrafter"/>
</dbReference>
<organism evidence="10 11">
    <name type="scientific">Lactococcus termiticola</name>
    <dbReference type="NCBI Taxonomy" id="2169526"/>
    <lineage>
        <taxon>Bacteria</taxon>
        <taxon>Bacillati</taxon>
        <taxon>Bacillota</taxon>
        <taxon>Bacilli</taxon>
        <taxon>Lactobacillales</taxon>
        <taxon>Streptococcaceae</taxon>
        <taxon>Lactococcus</taxon>
    </lineage>
</organism>
<evidence type="ECO:0000313" key="11">
    <source>
        <dbReference type="Proteomes" id="UP000245021"/>
    </source>
</evidence>
<dbReference type="Proteomes" id="UP000245021">
    <property type="component" value="Unassembled WGS sequence"/>
</dbReference>
<keyword evidence="2" id="KW-0813">Transport</keyword>
<gene>
    <name evidence="10" type="primary">eriC</name>
    <name evidence="10" type="ORF">NtB2_01268</name>
</gene>
<feature type="transmembrane region" description="Helical" evidence="8">
    <location>
        <begin position="235"/>
        <end position="253"/>
    </location>
</feature>
<keyword evidence="6 8" id="KW-0472">Membrane</keyword>
<dbReference type="InterPro" id="IPR014743">
    <property type="entry name" value="Cl-channel_core"/>
</dbReference>
<feature type="transmembrane region" description="Helical" evidence="8">
    <location>
        <begin position="303"/>
        <end position="327"/>
    </location>
</feature>
<dbReference type="Gene3D" id="1.10.3080.10">
    <property type="entry name" value="Clc chloride channel"/>
    <property type="match status" value="1"/>
</dbReference>
<comment type="subcellular location">
    <subcellularLocation>
        <location evidence="1">Membrane</location>
        <topology evidence="1">Multi-pass membrane protein</topology>
    </subcellularLocation>
</comment>
<evidence type="ECO:0000256" key="7">
    <source>
        <dbReference type="ARBA" id="ARBA00023214"/>
    </source>
</evidence>
<evidence type="ECO:0000256" key="4">
    <source>
        <dbReference type="ARBA" id="ARBA00022989"/>
    </source>
</evidence>
<evidence type="ECO:0000313" key="10">
    <source>
        <dbReference type="EMBL" id="GBG97131.1"/>
    </source>
</evidence>
<dbReference type="PANTHER" id="PTHR45711">
    <property type="entry name" value="CHLORIDE CHANNEL PROTEIN"/>
    <property type="match status" value="1"/>
</dbReference>
<dbReference type="InterPro" id="IPR001807">
    <property type="entry name" value="ClC"/>
</dbReference>
<keyword evidence="3 8" id="KW-0812">Transmembrane</keyword>
<dbReference type="Pfam" id="PF02080">
    <property type="entry name" value="TrkA_C"/>
    <property type="match status" value="1"/>
</dbReference>
<dbReference type="SUPFAM" id="SSF81340">
    <property type="entry name" value="Clc chloride channel"/>
    <property type="match status" value="1"/>
</dbReference>
<evidence type="ECO:0000256" key="3">
    <source>
        <dbReference type="ARBA" id="ARBA00022692"/>
    </source>
</evidence>
<evidence type="ECO:0000256" key="8">
    <source>
        <dbReference type="SAM" id="Phobius"/>
    </source>
</evidence>
<protein>
    <submittedName>
        <fullName evidence="10">Chloride channel protein</fullName>
    </submittedName>
</protein>
<keyword evidence="5" id="KW-0406">Ion transport</keyword>
<evidence type="ECO:0000256" key="5">
    <source>
        <dbReference type="ARBA" id="ARBA00023065"/>
    </source>
</evidence>
<dbReference type="SUPFAM" id="SSF116726">
    <property type="entry name" value="TrkA C-terminal domain-like"/>
    <property type="match status" value="1"/>
</dbReference>
<proteinExistence type="predicted"/>
<dbReference type="InterPro" id="IPR006037">
    <property type="entry name" value="RCK_C"/>
</dbReference>
<dbReference type="OrthoDB" id="9812438at2"/>
<evidence type="ECO:0000256" key="6">
    <source>
        <dbReference type="ARBA" id="ARBA00023136"/>
    </source>
</evidence>
<dbReference type="GO" id="GO:0008324">
    <property type="term" value="F:monoatomic cation transmembrane transporter activity"/>
    <property type="evidence" value="ECO:0007669"/>
    <property type="project" value="InterPro"/>
</dbReference>
<dbReference type="RefSeq" id="WP_109246089.1">
    <property type="nucleotide sequence ID" value="NZ_BFFO01000007.1"/>
</dbReference>
<feature type="transmembrane region" description="Helical" evidence="8">
    <location>
        <begin position="399"/>
        <end position="416"/>
    </location>
</feature>
<reference evidence="10 11" key="1">
    <citation type="journal article" date="2018" name="Genome Announc.">
        <title>Draft Genome Sequence of Lactococcus sp. Strain NtB2 (JCM 32569), Isolated from the Gut of the Higher Termite Nasutitermes takasagoensis.</title>
        <authorList>
            <person name="Noda S."/>
            <person name="Aihara C."/>
            <person name="Yuki M."/>
            <person name="Ohkuma M."/>
        </authorList>
    </citation>
    <scope>NUCLEOTIDE SEQUENCE [LARGE SCALE GENOMIC DNA]</scope>
    <source>
        <strain evidence="10 11">NtB2</strain>
    </source>
</reference>
<evidence type="ECO:0000256" key="1">
    <source>
        <dbReference type="ARBA" id="ARBA00004141"/>
    </source>
</evidence>
<accession>A0A2R5HKL0</accession>
<feature type="transmembrane region" description="Helical" evidence="8">
    <location>
        <begin position="333"/>
        <end position="353"/>
    </location>
</feature>
<sequence>MESKIVSKNYKDMEKSPHKNLYLLLLSVLVGLVAGLVASLYRLSLEYAEGFGLSIYHFLAGHLIYLPLLLLAILILSAIISFLMTRYPMSSGSGIPQVKGQLLGYFKQNWFTTAFSKFIAGSLAMLGGLSLGREGPSVQLGAAMGEMVAGRWAKTERHRRLLIASGASAGLSAAFNAPLSGLMFTLEEVFKYFSPLILLTSLASAMAADFVSRLIFSGEAVFHFNILGAIPLQDYWLLVLLGLILGLFGAFYNRVLLASQSLMNKIHWPYLRVLLSFLVVASTALVFPMVVGSGHRLMDQLSLGLGIGFLALIFVLKFLISMVSYASGIPGGIFFPLLVLGASLGSIFASLAISSLHLPAYLFANFVILAMAGTFTAIVRAPLTGILLLVEMTGSFNHLLPLAFVSLIAYVMADLLKSQPIYDSLLSRMIASQEEDARVADGQMMFETILEFGAIADQKRIAELSLPEGCLIVGLHRSGRDIIPQGSSQLQAGDYLTFLIKKEDEVASRRAIRQIFTAH</sequence>
<feature type="transmembrane region" description="Helical" evidence="8">
    <location>
        <begin position="161"/>
        <end position="186"/>
    </location>
</feature>
<dbReference type="PROSITE" id="PS51202">
    <property type="entry name" value="RCK_C"/>
    <property type="match status" value="1"/>
</dbReference>
<feature type="transmembrane region" description="Helical" evidence="8">
    <location>
        <begin position="21"/>
        <end position="43"/>
    </location>
</feature>